<feature type="region of interest" description="Disordered" evidence="1">
    <location>
        <begin position="29"/>
        <end position="78"/>
    </location>
</feature>
<name>A0A2M7G6B5_9BACT</name>
<evidence type="ECO:0000313" key="2">
    <source>
        <dbReference type="EMBL" id="PIW17570.1"/>
    </source>
</evidence>
<evidence type="ECO:0000256" key="1">
    <source>
        <dbReference type="SAM" id="MobiDB-lite"/>
    </source>
</evidence>
<sequence>MEFPSFPSLPKLPSLTEIKAQAAGLLENAQSYVSGETPQAEAPPAENPPPPTTEVDLKPNLQQTADFEPGSFQMPKRQEPGVVEIVQRVQRLEQPSATEDLSSISRYFESQNQLDTTDPKAFLLETAAGYADYLPVSLQKPLAQELESTYHQAVENDLSYVLDQNSGGKFSELSSEQQHRALEILASKGALDALSPEIQGAGGGTAQSGTAAGEKGHYVNSPISSFSQLIREGKLDDRLLEALEKLNTGENLDPALKSQSEELFNSALQNIAFPEKISQHSKGTCAATRVEALLAMDNPAAYLDTVRKLASPSARARIDSAFLQRVSGTETGDQSGRSVASRLIQPALMEYANGSQLDYDNQADAHQAKSSFLPSPRNGAGGLTVPETLHLIEGVFGKERIDSVHSIYTDPPETREQVLKATERMVSEGKTPLLVDLDWGDSATGGDGGHALLLSKLDSKQAYFMNPWGELDSMPRAEFDARLRAGIALKKPPTLPPRAQSTSSYSELAPERYLRKDQQDLRAFQSELGQRAESIQDPQLKAEVKAYLAKLSTQEEFMEFAPTLIDYVMVQNAGENSEVEREVLESALGS</sequence>
<protein>
    <submittedName>
        <fullName evidence="2">Uncharacterized protein</fullName>
    </submittedName>
</protein>
<evidence type="ECO:0000313" key="3">
    <source>
        <dbReference type="Proteomes" id="UP000231019"/>
    </source>
</evidence>
<dbReference type="AlphaFoldDB" id="A0A2M7G6B5"/>
<reference evidence="2 3" key="1">
    <citation type="submission" date="2017-09" db="EMBL/GenBank/DDBJ databases">
        <title>Depth-based differentiation of microbial function through sediment-hosted aquifers and enrichment of novel symbionts in the deep terrestrial subsurface.</title>
        <authorList>
            <person name="Probst A.J."/>
            <person name="Ladd B."/>
            <person name="Jarett J.K."/>
            <person name="Geller-Mcgrath D.E."/>
            <person name="Sieber C.M."/>
            <person name="Emerson J.B."/>
            <person name="Anantharaman K."/>
            <person name="Thomas B.C."/>
            <person name="Malmstrom R."/>
            <person name="Stieglmeier M."/>
            <person name="Klingl A."/>
            <person name="Woyke T."/>
            <person name="Ryan C.M."/>
            <person name="Banfield J.F."/>
        </authorList>
    </citation>
    <scope>NUCLEOTIDE SEQUENCE [LARGE SCALE GENOMIC DNA]</scope>
    <source>
        <strain evidence="2">CG17_big_fil_post_rev_8_21_14_2_50_48_46</strain>
    </source>
</reference>
<proteinExistence type="predicted"/>
<organism evidence="2 3">
    <name type="scientific">bacterium (Candidatus Blackallbacteria) CG17_big_fil_post_rev_8_21_14_2_50_48_46</name>
    <dbReference type="NCBI Taxonomy" id="2014261"/>
    <lineage>
        <taxon>Bacteria</taxon>
        <taxon>Candidatus Blackallbacteria</taxon>
    </lineage>
</organism>
<comment type="caution">
    <text evidence="2">The sequence shown here is derived from an EMBL/GenBank/DDBJ whole genome shotgun (WGS) entry which is preliminary data.</text>
</comment>
<gene>
    <name evidence="2" type="ORF">COW36_08730</name>
</gene>
<dbReference type="Proteomes" id="UP000231019">
    <property type="component" value="Unassembled WGS sequence"/>
</dbReference>
<dbReference type="EMBL" id="PFFQ01000023">
    <property type="protein sequence ID" value="PIW17570.1"/>
    <property type="molecule type" value="Genomic_DNA"/>
</dbReference>
<accession>A0A2M7G6B5</accession>